<dbReference type="InterPro" id="IPR038970">
    <property type="entry name" value="Lyase_8"/>
</dbReference>
<dbReference type="AlphaFoldDB" id="A0A0U1NSZ4"/>
<proteinExistence type="inferred from homology"/>
<dbReference type="GO" id="GO:0005576">
    <property type="term" value="C:extracellular region"/>
    <property type="evidence" value="ECO:0007669"/>
    <property type="project" value="UniProtKB-SubCell"/>
</dbReference>
<dbReference type="STRING" id="1499688.BN000_01080"/>
<organism evidence="12 13">
    <name type="scientific">Neobacillus massiliamazoniensis</name>
    <dbReference type="NCBI Taxonomy" id="1499688"/>
    <lineage>
        <taxon>Bacteria</taxon>
        <taxon>Bacillati</taxon>
        <taxon>Bacillota</taxon>
        <taxon>Bacilli</taxon>
        <taxon>Bacillales</taxon>
        <taxon>Bacillaceae</taxon>
        <taxon>Neobacillus</taxon>
    </lineage>
</organism>
<reference evidence="13" key="1">
    <citation type="submission" date="2015-05" db="EMBL/GenBank/DDBJ databases">
        <authorList>
            <person name="Urmite Genomes"/>
        </authorList>
    </citation>
    <scope>NUCLEOTIDE SEQUENCE [LARGE SCALE GENOMIC DNA]</scope>
    <source>
        <strain evidence="13">LF1</strain>
    </source>
</reference>
<evidence type="ECO:0000256" key="5">
    <source>
        <dbReference type="ARBA" id="ARBA00023239"/>
    </source>
</evidence>
<feature type="domain" description="Polysaccharide lyase family 8 central" evidence="8">
    <location>
        <begin position="582"/>
        <end position="845"/>
    </location>
</feature>
<name>A0A0U1NSZ4_9BACI</name>
<evidence type="ECO:0000259" key="8">
    <source>
        <dbReference type="Pfam" id="PF02278"/>
    </source>
</evidence>
<feature type="domain" description="Polysaccharide lyase family 8 C-terminal" evidence="9">
    <location>
        <begin position="860"/>
        <end position="924"/>
    </location>
</feature>
<evidence type="ECO:0000256" key="6">
    <source>
        <dbReference type="PIRSR" id="PIRSR638970-1"/>
    </source>
</evidence>
<dbReference type="Pfam" id="PF08124">
    <property type="entry name" value="Lyase_8_N"/>
    <property type="match status" value="1"/>
</dbReference>
<keyword evidence="3" id="KW-0964">Secreted</keyword>
<evidence type="ECO:0000313" key="13">
    <source>
        <dbReference type="Proteomes" id="UP000199087"/>
    </source>
</evidence>
<feature type="active site" evidence="6">
    <location>
        <position position="500"/>
    </location>
</feature>
<evidence type="ECO:0000259" key="9">
    <source>
        <dbReference type="Pfam" id="PF02884"/>
    </source>
</evidence>
<dbReference type="SUPFAM" id="SSF74650">
    <property type="entry name" value="Galactose mutarotase-like"/>
    <property type="match status" value="1"/>
</dbReference>
<feature type="active site" evidence="6">
    <location>
        <position position="446"/>
    </location>
</feature>
<evidence type="ECO:0000259" key="10">
    <source>
        <dbReference type="Pfam" id="PF08124"/>
    </source>
</evidence>
<dbReference type="GO" id="GO:0030246">
    <property type="term" value="F:carbohydrate binding"/>
    <property type="evidence" value="ECO:0007669"/>
    <property type="project" value="InterPro"/>
</dbReference>
<dbReference type="RefSeq" id="WP_176699654.1">
    <property type="nucleotide sequence ID" value="NZ_CVRB01000001.1"/>
</dbReference>
<feature type="active site" evidence="6">
    <location>
        <position position="437"/>
    </location>
</feature>
<feature type="signal peptide" evidence="7">
    <location>
        <begin position="1"/>
        <end position="26"/>
    </location>
</feature>
<evidence type="ECO:0000259" key="11">
    <source>
        <dbReference type="Pfam" id="PF24517"/>
    </source>
</evidence>
<dbReference type="NCBIfam" id="NF033679">
    <property type="entry name" value="DNRLRE_dom"/>
    <property type="match status" value="1"/>
</dbReference>
<keyword evidence="13" id="KW-1185">Reference proteome</keyword>
<dbReference type="InterPro" id="IPR014718">
    <property type="entry name" value="GH-type_carb-bd"/>
</dbReference>
<dbReference type="SUPFAM" id="SSF48230">
    <property type="entry name" value="Chondroitin AC/alginate lyase"/>
    <property type="match status" value="1"/>
</dbReference>
<dbReference type="EMBL" id="CVRB01000001">
    <property type="protein sequence ID" value="CRK81180.1"/>
    <property type="molecule type" value="Genomic_DNA"/>
</dbReference>
<dbReference type="Gene3D" id="2.70.98.10">
    <property type="match status" value="1"/>
</dbReference>
<dbReference type="Pfam" id="PF24517">
    <property type="entry name" value="CBM96"/>
    <property type="match status" value="1"/>
</dbReference>
<dbReference type="InterPro" id="IPR003159">
    <property type="entry name" value="Lyase_8_central_dom"/>
</dbReference>
<dbReference type="Pfam" id="PF02884">
    <property type="entry name" value="Lyase_8_C"/>
    <property type="match status" value="1"/>
</dbReference>
<gene>
    <name evidence="12" type="ORF">BN000_01080</name>
</gene>
<evidence type="ECO:0000313" key="12">
    <source>
        <dbReference type="EMBL" id="CRK81180.1"/>
    </source>
</evidence>
<dbReference type="Pfam" id="PF02278">
    <property type="entry name" value="Lyase_8"/>
    <property type="match status" value="1"/>
</dbReference>
<dbReference type="GO" id="GO:0016837">
    <property type="term" value="F:carbon-oxygen lyase activity, acting on polysaccharides"/>
    <property type="evidence" value="ECO:0007669"/>
    <property type="project" value="UniProtKB-ARBA"/>
</dbReference>
<dbReference type="InterPro" id="IPR011071">
    <property type="entry name" value="Lyase_8-like_C"/>
</dbReference>
<dbReference type="PANTHER" id="PTHR38481">
    <property type="entry name" value="HYALURONATE LYASE"/>
    <property type="match status" value="1"/>
</dbReference>
<dbReference type="InterPro" id="IPR008929">
    <property type="entry name" value="Chondroitin_lyas"/>
</dbReference>
<feature type="domain" description="Carbohydrate-binding module family 96" evidence="11">
    <location>
        <begin position="34"/>
        <end position="190"/>
    </location>
</feature>
<dbReference type="InterPro" id="IPR011013">
    <property type="entry name" value="Gal_mutarotase_sf_dom"/>
</dbReference>
<comment type="subcellular location">
    <subcellularLocation>
        <location evidence="1">Secreted</location>
    </subcellularLocation>
</comment>
<evidence type="ECO:0000256" key="7">
    <source>
        <dbReference type="SAM" id="SignalP"/>
    </source>
</evidence>
<protein>
    <submittedName>
        <fullName evidence="12">Hyaluronate lyase</fullName>
    </submittedName>
</protein>
<dbReference type="InterPro" id="IPR055372">
    <property type="entry name" value="CBM96"/>
</dbReference>
<dbReference type="SUPFAM" id="SSF49863">
    <property type="entry name" value="Hyaluronate lyase-like, C-terminal domain"/>
    <property type="match status" value="1"/>
</dbReference>
<feature type="chain" id="PRO_5006712349" evidence="7">
    <location>
        <begin position="27"/>
        <end position="973"/>
    </location>
</feature>
<accession>A0A0U1NSZ4</accession>
<dbReference type="Gene3D" id="1.50.10.100">
    <property type="entry name" value="Chondroitin AC/alginate lyase"/>
    <property type="match status" value="1"/>
</dbReference>
<evidence type="ECO:0000256" key="4">
    <source>
        <dbReference type="ARBA" id="ARBA00022729"/>
    </source>
</evidence>
<evidence type="ECO:0000256" key="3">
    <source>
        <dbReference type="ARBA" id="ARBA00022525"/>
    </source>
</evidence>
<keyword evidence="4 7" id="KW-0732">Signal</keyword>
<dbReference type="InterPro" id="IPR012970">
    <property type="entry name" value="Lyase_8_alpha_N"/>
</dbReference>
<evidence type="ECO:0000256" key="1">
    <source>
        <dbReference type="ARBA" id="ARBA00004613"/>
    </source>
</evidence>
<dbReference type="GO" id="GO:0005975">
    <property type="term" value="P:carbohydrate metabolic process"/>
    <property type="evidence" value="ECO:0007669"/>
    <property type="project" value="InterPro"/>
</dbReference>
<sequence precursor="true">MKKVSAITVIVAFFLVVGTLIQPAYASDEPKELALAPVADAFIWGGSNAANNYGKNTYFVVRDATSDAYSRKSYLKFALQDIGTLTSAKLRVYGKATNSPGTVKIMGSEKNDWTETGINWNNAPAPAAEIASTTVSTTANYYEFDVTDYVKNHLDQKEVTFILTGTGKQDIYMDFNSKENGENQPQLVINSSDNGTTVNPNPDAVPDKEFTDLRLKWYTWLVGSSDYNQNDQDIRTAIQSLDESITNKNHSGYWDLMNKNAARTSLWNDAASATNSAHITTSYNRLKSMALAYSTKGSSLYQNSQLKQDLTSALDWMYQNRYNEGKKETGNWWDWEIGSPQALNDIAVLMYDDLSQSQRTNYMKAVQHFVPDPTVRTLGGYEETGANRADKALVSVISGVISKNSEMIFKGQKALSQIFLYVNSGDGFYEDGSFIQHTYVAYTGSYGGVLINRMADLLNVLNDSRWSITDPNVNNLYRWVKESIEPLIYKGAMMDMVRGRAVSRQQEQDHISGRGMIKNISRLSEVAPPDEAAYLKSIVKKWVTEDTSFANYFDKLTISDAIRLKELLNNPSIAPRNELLLNKVYASMDRVVHLQKGYGFGISMFSNRISAFEAGNGENLNGWYTGIGMTSLYNNDLSQFSDNYWATVDMFRLPGITTDGAINATPKDWYKYANPKTWVGGSSIDGLYGTAGMDFSLDKTTGTSLTGKKSWFMFDDEIVALGSGINGNDNRYTETIIENRKINSKGTNELIVNGNKMSNQLGWKETLDKVSWAHLAGNVEGSDIGYYFPKKTTVEGLREARSGSWSQVNTGGSKDLVTNNYLSLAFPHGINPENAAYSYVLLPGKSVKETEEYAKKPDIKILKNTESVHAVKEKELGIIAANFWNPDSVMFIQANNPLSMMLKEEKGSLTLAVSDPTQSQDSLTLELDKQDYAVESKDNNVNIIQTSPTIKVQINTAGSQGKTFTVKFKKMND</sequence>
<feature type="domain" description="Polysaccharide lyase 8 N-terminal alpha-helical" evidence="10">
    <location>
        <begin position="217"/>
        <end position="540"/>
    </location>
</feature>
<comment type="similarity">
    <text evidence="2">Belongs to the polysaccharide lyase 8 family.</text>
</comment>
<dbReference type="PANTHER" id="PTHR38481:SF1">
    <property type="entry name" value="HYALURONATE LYASE"/>
    <property type="match status" value="1"/>
</dbReference>
<dbReference type="InterPro" id="IPR004103">
    <property type="entry name" value="Lyase_8_C"/>
</dbReference>
<dbReference type="CDD" id="cd01083">
    <property type="entry name" value="GAG_Lyase"/>
    <property type="match status" value="1"/>
</dbReference>
<dbReference type="Proteomes" id="UP000199087">
    <property type="component" value="Unassembled WGS sequence"/>
</dbReference>
<dbReference type="Gene3D" id="2.60.220.10">
    <property type="entry name" value="Polysaccharide lyase family 8-like, C-terminal"/>
    <property type="match status" value="1"/>
</dbReference>
<keyword evidence="5 12" id="KW-0456">Lyase</keyword>
<evidence type="ECO:0000256" key="2">
    <source>
        <dbReference type="ARBA" id="ARBA00006699"/>
    </source>
</evidence>